<dbReference type="GO" id="GO:0020037">
    <property type="term" value="F:heme binding"/>
    <property type="evidence" value="ECO:0007669"/>
    <property type="project" value="InterPro"/>
</dbReference>
<dbReference type="SUPFAM" id="SSF48264">
    <property type="entry name" value="Cytochrome P450"/>
    <property type="match status" value="1"/>
</dbReference>
<protein>
    <recommendedName>
        <fullName evidence="5">Cytochrome P450</fullName>
    </recommendedName>
</protein>
<keyword evidence="2" id="KW-0408">Iron</keyword>
<comment type="similarity">
    <text evidence="1 2">Belongs to the cytochrome P450 family.</text>
</comment>
<dbReference type="PROSITE" id="PS00086">
    <property type="entry name" value="CYTOCHROME_P450"/>
    <property type="match status" value="1"/>
</dbReference>
<evidence type="ECO:0000256" key="2">
    <source>
        <dbReference type="RuleBase" id="RU000461"/>
    </source>
</evidence>
<sequence length="405" mass="44257">MTTAPTTAPDPLAAFSDPGWLSGDRTEVYRTLREDFPVLQAGPARVVSRYADAETVLRNPTGRMQPPGRDLPEWFPAGAAARRLRANMVQTDGEVHRRLRGAVAPLFTARRSEELRAAAAAEVASELDRVLSAGQPFDAVAELAARIPRGVLRLLIGMPDEDWALMLDTQVDFLMIFSPFPLEPAQQARLDEVSQFYFDYFDGFLGRTTRPTPLVERLLAAESDGRLSHDEVLSLMHTVLDAGFETTRTSIANLVEYLAERPELLDTARRNPATQVGIREELLRLRAPVQVANRIPAEDVVASNGTVLPAGEQVLVVIGAANTDDRAFPEPDRMDPHRQNAAQHLAFGMGLHHCLGAPLARIQLAETLAGLAERVGAIRADGGAPRFPSLIFPSLASLPVRFSSR</sequence>
<evidence type="ECO:0008006" key="5">
    <source>
        <dbReference type="Google" id="ProtNLM"/>
    </source>
</evidence>
<accession>A0A543GGG5</accession>
<keyword evidence="2" id="KW-0349">Heme</keyword>
<dbReference type="GO" id="GO:0004497">
    <property type="term" value="F:monooxygenase activity"/>
    <property type="evidence" value="ECO:0007669"/>
    <property type="project" value="UniProtKB-KW"/>
</dbReference>
<comment type="caution">
    <text evidence="3">The sequence shown here is derived from an EMBL/GenBank/DDBJ whole genome shotgun (WGS) entry which is preliminary data.</text>
</comment>
<dbReference type="Pfam" id="PF00067">
    <property type="entry name" value="p450"/>
    <property type="match status" value="1"/>
</dbReference>
<name>A0A543GGG5_9PSEU</name>
<dbReference type="Proteomes" id="UP000319818">
    <property type="component" value="Unassembled WGS sequence"/>
</dbReference>
<keyword evidence="2" id="KW-0479">Metal-binding</keyword>
<dbReference type="PANTHER" id="PTHR46696">
    <property type="entry name" value="P450, PUTATIVE (EUROFUNG)-RELATED"/>
    <property type="match status" value="1"/>
</dbReference>
<dbReference type="OrthoDB" id="502624at2"/>
<proteinExistence type="inferred from homology"/>
<dbReference type="PRINTS" id="PR00359">
    <property type="entry name" value="BP450"/>
</dbReference>
<dbReference type="AlphaFoldDB" id="A0A543GGG5"/>
<keyword evidence="2" id="KW-0503">Monooxygenase</keyword>
<keyword evidence="2" id="KW-0560">Oxidoreductase</keyword>
<dbReference type="InterPro" id="IPR017972">
    <property type="entry name" value="Cyt_P450_CS"/>
</dbReference>
<gene>
    <name evidence="3" type="ORF">FB388_2551</name>
</gene>
<dbReference type="PANTHER" id="PTHR46696:SF1">
    <property type="entry name" value="CYTOCHROME P450 YJIB-RELATED"/>
    <property type="match status" value="1"/>
</dbReference>
<dbReference type="GO" id="GO:0016705">
    <property type="term" value="F:oxidoreductase activity, acting on paired donors, with incorporation or reduction of molecular oxygen"/>
    <property type="evidence" value="ECO:0007669"/>
    <property type="project" value="InterPro"/>
</dbReference>
<dbReference type="GO" id="GO:0005506">
    <property type="term" value="F:iron ion binding"/>
    <property type="evidence" value="ECO:0007669"/>
    <property type="project" value="InterPro"/>
</dbReference>
<dbReference type="RefSeq" id="WP_142100554.1">
    <property type="nucleotide sequence ID" value="NZ_VFPH01000001.1"/>
</dbReference>
<reference evidence="3 4" key="1">
    <citation type="submission" date="2019-06" db="EMBL/GenBank/DDBJ databases">
        <title>Sequencing the genomes of 1000 actinobacteria strains.</title>
        <authorList>
            <person name="Klenk H.-P."/>
        </authorList>
    </citation>
    <scope>NUCLEOTIDE SEQUENCE [LARGE SCALE GENOMIC DNA]</scope>
    <source>
        <strain evidence="3 4">DSM 45511</strain>
    </source>
</reference>
<dbReference type="Gene3D" id="1.10.630.10">
    <property type="entry name" value="Cytochrome P450"/>
    <property type="match status" value="1"/>
</dbReference>
<dbReference type="InterPro" id="IPR002397">
    <property type="entry name" value="Cyt_P450_B"/>
</dbReference>
<keyword evidence="4" id="KW-1185">Reference proteome</keyword>
<dbReference type="EMBL" id="VFPH01000001">
    <property type="protein sequence ID" value="TQM45157.1"/>
    <property type="molecule type" value="Genomic_DNA"/>
</dbReference>
<evidence type="ECO:0000313" key="3">
    <source>
        <dbReference type="EMBL" id="TQM45157.1"/>
    </source>
</evidence>
<organism evidence="3 4">
    <name type="scientific">Pseudonocardia cypriaca</name>
    <dbReference type="NCBI Taxonomy" id="882449"/>
    <lineage>
        <taxon>Bacteria</taxon>
        <taxon>Bacillati</taxon>
        <taxon>Actinomycetota</taxon>
        <taxon>Actinomycetes</taxon>
        <taxon>Pseudonocardiales</taxon>
        <taxon>Pseudonocardiaceae</taxon>
        <taxon>Pseudonocardia</taxon>
    </lineage>
</organism>
<dbReference type="InterPro" id="IPR001128">
    <property type="entry name" value="Cyt_P450"/>
</dbReference>
<dbReference type="InterPro" id="IPR036396">
    <property type="entry name" value="Cyt_P450_sf"/>
</dbReference>
<evidence type="ECO:0000313" key="4">
    <source>
        <dbReference type="Proteomes" id="UP000319818"/>
    </source>
</evidence>
<evidence type="ECO:0000256" key="1">
    <source>
        <dbReference type="ARBA" id="ARBA00010617"/>
    </source>
</evidence>